<sequence length="234" mass="25596">MKLRLLPIVVFAGSALLVLKLLGFFLGGTYPLGAVRVADAQQSEVAKVEEEAPAPATPNVLPNPSGARKIQVAQNASGVKESGVPTNSVSELAVLNSLGNRRDVLNQRENDLELREQVLAAAEARLNKRFQELKALEAKIDSEVERKEKQAAEEILDLVKIYESMKAKNAARIFNRLDLDIMLKVVKEMQPRKMADVLSEMDPEMAEQLTIALAAGESRNVKTTSTILPKIQGN</sequence>
<reference evidence="3 4" key="1">
    <citation type="submission" date="2016-10" db="EMBL/GenBank/DDBJ databases">
        <authorList>
            <person name="Varghese N."/>
            <person name="Submissions S."/>
        </authorList>
    </citation>
    <scope>NUCLEOTIDE SEQUENCE [LARGE SCALE GENOMIC DNA]</scope>
    <source>
        <strain evidence="3 4">DSM 16392</strain>
    </source>
</reference>
<dbReference type="SUPFAM" id="SSF158791">
    <property type="entry name" value="MgtE N-terminal domain-like"/>
    <property type="match status" value="1"/>
</dbReference>
<evidence type="ECO:0000256" key="1">
    <source>
        <dbReference type="SAM" id="Coils"/>
    </source>
</evidence>
<dbReference type="EMBL" id="FOSK01000009">
    <property type="protein sequence ID" value="SFK78753.1"/>
    <property type="molecule type" value="Genomic_DNA"/>
</dbReference>
<dbReference type="InterPro" id="IPR006668">
    <property type="entry name" value="Mg_transptr_MgtE_intracell_dom"/>
</dbReference>
<keyword evidence="1" id="KW-0175">Coiled coil</keyword>
<feature type="coiled-coil region" evidence="1">
    <location>
        <begin position="95"/>
        <end position="153"/>
    </location>
</feature>
<gene>
    <name evidence="3" type="ORF">SAMN04488518_10973</name>
</gene>
<dbReference type="Proteomes" id="UP000199598">
    <property type="component" value="Unassembled WGS sequence"/>
</dbReference>
<organism evidence="3 4">
    <name type="scientific">Pseudovibrio ascidiaceicola</name>
    <dbReference type="NCBI Taxonomy" id="285279"/>
    <lineage>
        <taxon>Bacteria</taxon>
        <taxon>Pseudomonadati</taxon>
        <taxon>Pseudomonadota</taxon>
        <taxon>Alphaproteobacteria</taxon>
        <taxon>Hyphomicrobiales</taxon>
        <taxon>Stappiaceae</taxon>
        <taxon>Pseudovibrio</taxon>
    </lineage>
</organism>
<keyword evidence="4" id="KW-1185">Reference proteome</keyword>
<evidence type="ECO:0000259" key="2">
    <source>
        <dbReference type="Pfam" id="PF03448"/>
    </source>
</evidence>
<dbReference type="RefSeq" id="WP_093521287.1">
    <property type="nucleotide sequence ID" value="NZ_FOSK01000009.1"/>
</dbReference>
<name>A0A1I4CD88_9HYPH</name>
<proteinExistence type="predicted"/>
<evidence type="ECO:0000313" key="3">
    <source>
        <dbReference type="EMBL" id="SFK78753.1"/>
    </source>
</evidence>
<protein>
    <submittedName>
        <fullName evidence="3">MgtE intracellular N domain-containing protein</fullName>
    </submittedName>
</protein>
<dbReference type="Pfam" id="PF03448">
    <property type="entry name" value="MgtE_N"/>
    <property type="match status" value="1"/>
</dbReference>
<accession>A0A1I4CD88</accession>
<comment type="caution">
    <text evidence="3">The sequence shown here is derived from an EMBL/GenBank/DDBJ whole genome shotgun (WGS) entry which is preliminary data.</text>
</comment>
<evidence type="ECO:0000313" key="4">
    <source>
        <dbReference type="Proteomes" id="UP000199598"/>
    </source>
</evidence>
<feature type="domain" description="Magnesium transporter MgtE intracellular" evidence="2">
    <location>
        <begin position="158"/>
        <end position="209"/>
    </location>
</feature>